<keyword evidence="1" id="KW-0472">Membrane</keyword>
<organism evidence="2 3">
    <name type="scientific">Azomonas macrocytogenes</name>
    <name type="common">Azotobacter macrocytogenes</name>
    <dbReference type="NCBI Taxonomy" id="69962"/>
    <lineage>
        <taxon>Bacteria</taxon>
        <taxon>Pseudomonadati</taxon>
        <taxon>Pseudomonadota</taxon>
        <taxon>Gammaproteobacteria</taxon>
        <taxon>Pseudomonadales</taxon>
        <taxon>Pseudomonadaceae</taxon>
        <taxon>Azomonas</taxon>
    </lineage>
</organism>
<sequence>MRLWIGTLRQWHWISSALCLAAMLLFAITGVTLNHASQIESSPQVSNRNTHLPEALQGELLARIPTNGLPETLRNWLEAELPVELAARIPEWNGPELYIALPRPGGDAWLSLNIDSGELEYESTDNGWIAYFNDLHKGRHSGLAWSWFIDIFAVLCVVFSISGLLLLNRQAAGRPTTWPLIGLGLVLPVLLALLFIH</sequence>
<name>A0A839SY60_AZOMA</name>
<dbReference type="RefSeq" id="WP_183165011.1">
    <property type="nucleotide sequence ID" value="NZ_JACHXI010000001.1"/>
</dbReference>
<evidence type="ECO:0000256" key="1">
    <source>
        <dbReference type="SAM" id="Phobius"/>
    </source>
</evidence>
<proteinExistence type="predicted"/>
<dbReference type="Pfam" id="PF16357">
    <property type="entry name" value="PepSY_TM_like_2"/>
    <property type="match status" value="1"/>
</dbReference>
<dbReference type="AlphaFoldDB" id="A0A839SY60"/>
<evidence type="ECO:0000313" key="3">
    <source>
        <dbReference type="Proteomes" id="UP000549250"/>
    </source>
</evidence>
<dbReference type="Proteomes" id="UP000549250">
    <property type="component" value="Unassembled WGS sequence"/>
</dbReference>
<protein>
    <recommendedName>
        <fullName evidence="4">PepSY-associated TM helix</fullName>
    </recommendedName>
</protein>
<comment type="caution">
    <text evidence="2">The sequence shown here is derived from an EMBL/GenBank/DDBJ whole genome shotgun (WGS) entry which is preliminary data.</text>
</comment>
<evidence type="ECO:0008006" key="4">
    <source>
        <dbReference type="Google" id="ProtNLM"/>
    </source>
</evidence>
<feature type="transmembrane region" description="Helical" evidence="1">
    <location>
        <begin position="178"/>
        <end position="196"/>
    </location>
</feature>
<gene>
    <name evidence="2" type="ORF">FHR87_000412</name>
</gene>
<accession>A0A839SY60</accession>
<evidence type="ECO:0000313" key="2">
    <source>
        <dbReference type="EMBL" id="MBB3102052.1"/>
    </source>
</evidence>
<dbReference type="InterPro" id="IPR032307">
    <property type="entry name" value="PepSY_TM-like_2"/>
</dbReference>
<keyword evidence="3" id="KW-1185">Reference proteome</keyword>
<reference evidence="2 3" key="1">
    <citation type="submission" date="2020-08" db="EMBL/GenBank/DDBJ databases">
        <title>Genomic Encyclopedia of Type Strains, Phase III (KMG-III): the genomes of soil and plant-associated and newly described type strains.</title>
        <authorList>
            <person name="Whitman W."/>
        </authorList>
    </citation>
    <scope>NUCLEOTIDE SEQUENCE [LARGE SCALE GENOMIC DNA]</scope>
    <source>
        <strain evidence="2 3">CECT 4462</strain>
    </source>
</reference>
<feature type="transmembrane region" description="Helical" evidence="1">
    <location>
        <begin position="144"/>
        <end position="166"/>
    </location>
</feature>
<dbReference type="PANTHER" id="PTHR40115">
    <property type="entry name" value="INNER MEMBRANE PROTEIN WITH PEPSY TM HELIX"/>
    <property type="match status" value="1"/>
</dbReference>
<keyword evidence="1" id="KW-1133">Transmembrane helix</keyword>
<dbReference type="EMBL" id="JACHXI010000001">
    <property type="protein sequence ID" value="MBB3102052.1"/>
    <property type="molecule type" value="Genomic_DNA"/>
</dbReference>
<keyword evidence="1" id="KW-0812">Transmembrane</keyword>
<dbReference type="PANTHER" id="PTHR40115:SF1">
    <property type="entry name" value="INNER MEMBRANE PROTEIN WITH PEPSY TM HELIX"/>
    <property type="match status" value="1"/>
</dbReference>